<dbReference type="EMBL" id="BAABJP010000008">
    <property type="protein sequence ID" value="GAA5153934.1"/>
    <property type="molecule type" value="Genomic_DNA"/>
</dbReference>
<dbReference type="PRINTS" id="PR00035">
    <property type="entry name" value="HTHGNTR"/>
</dbReference>
<feature type="domain" description="HTH gntR-type" evidence="4">
    <location>
        <begin position="18"/>
        <end position="85"/>
    </location>
</feature>
<evidence type="ECO:0000256" key="2">
    <source>
        <dbReference type="ARBA" id="ARBA00023125"/>
    </source>
</evidence>
<dbReference type="Proteomes" id="UP001428817">
    <property type="component" value="Unassembled WGS sequence"/>
</dbReference>
<evidence type="ECO:0000256" key="1">
    <source>
        <dbReference type="ARBA" id="ARBA00023015"/>
    </source>
</evidence>
<dbReference type="PANTHER" id="PTHR43537:SF45">
    <property type="entry name" value="GNTR FAMILY REGULATORY PROTEIN"/>
    <property type="match status" value="1"/>
</dbReference>
<protein>
    <submittedName>
        <fullName evidence="5">GntR family transcriptional regulator</fullName>
    </submittedName>
</protein>
<evidence type="ECO:0000259" key="4">
    <source>
        <dbReference type="PROSITE" id="PS50949"/>
    </source>
</evidence>
<name>A0ABP9PYV7_9PSEU</name>
<dbReference type="PANTHER" id="PTHR43537">
    <property type="entry name" value="TRANSCRIPTIONAL REGULATOR, GNTR FAMILY"/>
    <property type="match status" value="1"/>
</dbReference>
<dbReference type="Pfam" id="PF00392">
    <property type="entry name" value="GntR"/>
    <property type="match status" value="1"/>
</dbReference>
<dbReference type="SMART" id="SM00895">
    <property type="entry name" value="FCD"/>
    <property type="match status" value="1"/>
</dbReference>
<proteinExistence type="predicted"/>
<dbReference type="InterPro" id="IPR000524">
    <property type="entry name" value="Tscrpt_reg_HTH_GntR"/>
</dbReference>
<sequence>MAMTGAAAPARSRIARPVPLRESVQAAILEMIVSRELRPGQHLVENELASLLGVSRQPVREALQALKNDGWVELRPGHGAFVHAPTAEEADQLLSVRRLLEAESAANAARNADRAGVARLRDIYQRGVEALARDDVEAVIGCNAELHAEIARLSGNKVLVELASTVAQRVRWLHTPVARSRGNQSWAEHEALIDAIAAGDAERAGKLMAEHTEHTRISYLAEDAASDEVDEPQRVIG</sequence>
<dbReference type="SUPFAM" id="SSF48008">
    <property type="entry name" value="GntR ligand-binding domain-like"/>
    <property type="match status" value="1"/>
</dbReference>
<keyword evidence="2" id="KW-0238">DNA-binding</keyword>
<organism evidence="5 6">
    <name type="scientific">Pseudonocardia eucalypti</name>
    <dbReference type="NCBI Taxonomy" id="648755"/>
    <lineage>
        <taxon>Bacteria</taxon>
        <taxon>Bacillati</taxon>
        <taxon>Actinomycetota</taxon>
        <taxon>Actinomycetes</taxon>
        <taxon>Pseudonocardiales</taxon>
        <taxon>Pseudonocardiaceae</taxon>
        <taxon>Pseudonocardia</taxon>
    </lineage>
</organism>
<evidence type="ECO:0000313" key="5">
    <source>
        <dbReference type="EMBL" id="GAA5153934.1"/>
    </source>
</evidence>
<dbReference type="InterPro" id="IPR036390">
    <property type="entry name" value="WH_DNA-bd_sf"/>
</dbReference>
<keyword evidence="3" id="KW-0804">Transcription</keyword>
<dbReference type="SMART" id="SM00345">
    <property type="entry name" value="HTH_GNTR"/>
    <property type="match status" value="1"/>
</dbReference>
<keyword evidence="1" id="KW-0805">Transcription regulation</keyword>
<reference evidence="6" key="1">
    <citation type="journal article" date="2019" name="Int. J. Syst. Evol. Microbiol.">
        <title>The Global Catalogue of Microorganisms (GCM) 10K type strain sequencing project: providing services to taxonomists for standard genome sequencing and annotation.</title>
        <authorList>
            <consortium name="The Broad Institute Genomics Platform"/>
            <consortium name="The Broad Institute Genome Sequencing Center for Infectious Disease"/>
            <person name="Wu L."/>
            <person name="Ma J."/>
        </authorList>
    </citation>
    <scope>NUCLEOTIDE SEQUENCE [LARGE SCALE GENOMIC DNA]</scope>
    <source>
        <strain evidence="6">JCM 18303</strain>
    </source>
</reference>
<dbReference type="InterPro" id="IPR008920">
    <property type="entry name" value="TF_FadR/GntR_C"/>
</dbReference>
<evidence type="ECO:0000313" key="6">
    <source>
        <dbReference type="Proteomes" id="UP001428817"/>
    </source>
</evidence>
<evidence type="ECO:0000256" key="3">
    <source>
        <dbReference type="ARBA" id="ARBA00023163"/>
    </source>
</evidence>
<dbReference type="Gene3D" id="1.20.120.530">
    <property type="entry name" value="GntR ligand-binding domain-like"/>
    <property type="match status" value="1"/>
</dbReference>
<dbReference type="InterPro" id="IPR011711">
    <property type="entry name" value="GntR_C"/>
</dbReference>
<dbReference type="CDD" id="cd07377">
    <property type="entry name" value="WHTH_GntR"/>
    <property type="match status" value="1"/>
</dbReference>
<keyword evidence="6" id="KW-1185">Reference proteome</keyword>
<comment type="caution">
    <text evidence="5">The sequence shown here is derived from an EMBL/GenBank/DDBJ whole genome shotgun (WGS) entry which is preliminary data.</text>
</comment>
<dbReference type="SUPFAM" id="SSF46785">
    <property type="entry name" value="Winged helix' DNA-binding domain"/>
    <property type="match status" value="1"/>
</dbReference>
<dbReference type="InterPro" id="IPR036388">
    <property type="entry name" value="WH-like_DNA-bd_sf"/>
</dbReference>
<accession>A0ABP9PYV7</accession>
<dbReference type="PROSITE" id="PS50949">
    <property type="entry name" value="HTH_GNTR"/>
    <property type="match status" value="1"/>
</dbReference>
<dbReference type="Pfam" id="PF07729">
    <property type="entry name" value="FCD"/>
    <property type="match status" value="1"/>
</dbReference>
<dbReference type="Gene3D" id="1.10.10.10">
    <property type="entry name" value="Winged helix-like DNA-binding domain superfamily/Winged helix DNA-binding domain"/>
    <property type="match status" value="1"/>
</dbReference>
<gene>
    <name evidence="5" type="ORF">GCM10023321_25010</name>
</gene>